<proteinExistence type="predicted"/>
<accession>A0A1H7GDH2</accession>
<feature type="domain" description="ER-bound oxygenase mpaB/mpaB'/Rubber oxygenase catalytic" evidence="1">
    <location>
        <begin position="42"/>
        <end position="274"/>
    </location>
</feature>
<dbReference type="Pfam" id="PF09995">
    <property type="entry name" value="MPAB_Lcp_cat"/>
    <property type="match status" value="1"/>
</dbReference>
<name>A0A1H7GDH2_STRJI</name>
<reference evidence="3" key="1">
    <citation type="submission" date="2016-10" db="EMBL/GenBank/DDBJ databases">
        <authorList>
            <person name="Varghese N."/>
        </authorList>
    </citation>
    <scope>NUCLEOTIDE SEQUENCE [LARGE SCALE GENOMIC DNA]</scope>
    <source>
        <strain evidence="3">DSM 45096 / BCRC 16803 / CGMCC 4.1857 / CIP 109030 / JCM 12277 / KCTC 19219 / NBRC 100920 / 33214</strain>
    </source>
</reference>
<dbReference type="RefSeq" id="WP_052439519.1">
    <property type="nucleotide sequence ID" value="NZ_BBPN01000064.1"/>
</dbReference>
<dbReference type="Proteomes" id="UP000183015">
    <property type="component" value="Unassembled WGS sequence"/>
</dbReference>
<dbReference type="InterPro" id="IPR018713">
    <property type="entry name" value="MPAB/Lcp_cat_dom"/>
</dbReference>
<dbReference type="PANTHER" id="PTHR36151:SF3">
    <property type="entry name" value="ER-BOUND OXYGENASE MPAB_MPAB'_RUBBER OXYGENASE CATALYTIC DOMAIN-CONTAINING PROTEIN"/>
    <property type="match status" value="1"/>
</dbReference>
<dbReference type="PANTHER" id="PTHR36151">
    <property type="entry name" value="BLR2777 PROTEIN"/>
    <property type="match status" value="1"/>
</dbReference>
<dbReference type="EMBL" id="FOAZ01000001">
    <property type="protein sequence ID" value="SEK36084.1"/>
    <property type="molecule type" value="Genomic_DNA"/>
</dbReference>
<organism evidence="2 3">
    <name type="scientific">Streptacidiphilus jiangxiensis</name>
    <dbReference type="NCBI Taxonomy" id="235985"/>
    <lineage>
        <taxon>Bacteria</taxon>
        <taxon>Bacillati</taxon>
        <taxon>Actinomycetota</taxon>
        <taxon>Actinomycetes</taxon>
        <taxon>Kitasatosporales</taxon>
        <taxon>Streptomycetaceae</taxon>
        <taxon>Streptacidiphilus</taxon>
    </lineage>
</organism>
<dbReference type="AlphaFoldDB" id="A0A1H7GDH2"/>
<evidence type="ECO:0000259" key="1">
    <source>
        <dbReference type="Pfam" id="PF09995"/>
    </source>
</evidence>
<protein>
    <submittedName>
        <fullName evidence="2">Uncharacterized conserved protein, DUF2236 family</fullName>
    </submittedName>
</protein>
<evidence type="ECO:0000313" key="3">
    <source>
        <dbReference type="Proteomes" id="UP000183015"/>
    </source>
</evidence>
<evidence type="ECO:0000313" key="2">
    <source>
        <dbReference type="EMBL" id="SEK36084.1"/>
    </source>
</evidence>
<keyword evidence="3" id="KW-1185">Reference proteome</keyword>
<dbReference type="eggNOG" id="COG3662">
    <property type="taxonomic scope" value="Bacteria"/>
</dbReference>
<sequence length="306" mass="33235">MDIRQSIQRQVYATVHGAGLDPARYDRPDGDPGLFGPDSVVWLVHGDIPGMFTGGIAALLLQSLHPLAMAGVDQHSRYREDPIDRLNRTAGFVTVTSYGSTAEAEAAIERVRRVHDHVRGVAPDGRRYDAADPELLRWVHVAETACFLAGYQRYARTPLTPGQQDRYVAEYARVAEALGATGVPRSVAEVRAYLREVRPQLAAGEAALTAVEFLRTPGALVQDPARGLVMRVLVAGAVDLLPHWAVVELRLPRPTALRTSRDRAAVRALSRVLRYGCEPSVVITTARARALRPAAAPAGTPRPPRG</sequence>
<dbReference type="OrthoDB" id="108890at2"/>
<dbReference type="GO" id="GO:0016491">
    <property type="term" value="F:oxidoreductase activity"/>
    <property type="evidence" value="ECO:0007669"/>
    <property type="project" value="InterPro"/>
</dbReference>
<gene>
    <name evidence="2" type="ORF">SAMN05414137_101645</name>
</gene>